<dbReference type="RefSeq" id="WP_115860730.1">
    <property type="nucleotide sequence ID" value="NZ_QTSU01000003.1"/>
</dbReference>
<dbReference type="OrthoDB" id="6008291at2"/>
<evidence type="ECO:0000313" key="2">
    <source>
        <dbReference type="Proteomes" id="UP000264492"/>
    </source>
</evidence>
<comment type="caution">
    <text evidence="1">The sequence shown here is derived from an EMBL/GenBank/DDBJ whole genome shotgun (WGS) entry which is preliminary data.</text>
</comment>
<organism evidence="1 2">
    <name type="scientific">Lysobacter silvisoli</name>
    <dbReference type="NCBI Taxonomy" id="2293254"/>
    <lineage>
        <taxon>Bacteria</taxon>
        <taxon>Pseudomonadati</taxon>
        <taxon>Pseudomonadota</taxon>
        <taxon>Gammaproteobacteria</taxon>
        <taxon>Lysobacterales</taxon>
        <taxon>Lysobacteraceae</taxon>
        <taxon>Lysobacter</taxon>
    </lineage>
</organism>
<name>A0A371JY35_9GAMM</name>
<accession>A0A371JY35</accession>
<keyword evidence="2" id="KW-1185">Reference proteome</keyword>
<gene>
    <name evidence="1" type="ORF">DX914_16425</name>
</gene>
<dbReference type="Proteomes" id="UP000264492">
    <property type="component" value="Unassembled WGS sequence"/>
</dbReference>
<proteinExistence type="predicted"/>
<evidence type="ECO:0000313" key="1">
    <source>
        <dbReference type="EMBL" id="RDZ26571.1"/>
    </source>
</evidence>
<reference evidence="1 2" key="1">
    <citation type="submission" date="2018-08" db="EMBL/GenBank/DDBJ databases">
        <title>Lysobacter sp. zong2l5, whole genome shotgun sequence.</title>
        <authorList>
            <person name="Zhang X."/>
            <person name="Feng G."/>
            <person name="Zhu H."/>
        </authorList>
    </citation>
    <scope>NUCLEOTIDE SEQUENCE [LARGE SCALE GENOMIC DNA]</scope>
    <source>
        <strain evidence="2">zong2l5</strain>
    </source>
</reference>
<dbReference type="EMBL" id="QTSU01000003">
    <property type="protein sequence ID" value="RDZ26571.1"/>
    <property type="molecule type" value="Genomic_DNA"/>
</dbReference>
<protein>
    <submittedName>
        <fullName evidence="1">Uncharacterized protein</fullName>
    </submittedName>
</protein>
<sequence length="172" mass="18765">MNPTFALLFALAAAAPQEPAVPPHDDHYKPGETFEEHFCGEAMGVHLPKPQGTPAPNIELLNFQYHSPDDRCGRNVETDELMRLHAGVKSAAAATLADSSGAYSVMVRYTLTPDRPAEFDMKVKDASDADDARLTAFYHASAALKDYHSRSGTTYVVFQYRVSPQAPAEPAK</sequence>
<dbReference type="AlphaFoldDB" id="A0A371JY35"/>